<comment type="caution">
    <text evidence="1">The sequence shown here is derived from an EMBL/GenBank/DDBJ whole genome shotgun (WGS) entry which is preliminary data.</text>
</comment>
<protein>
    <submittedName>
        <fullName evidence="1">Uncharacterized protein</fullName>
    </submittedName>
</protein>
<organism evidence="1 2">
    <name type="scientific">Trichonephila clavipes</name>
    <name type="common">Golden silk orbweaver</name>
    <name type="synonym">Nephila clavipes</name>
    <dbReference type="NCBI Taxonomy" id="2585209"/>
    <lineage>
        <taxon>Eukaryota</taxon>
        <taxon>Metazoa</taxon>
        <taxon>Ecdysozoa</taxon>
        <taxon>Arthropoda</taxon>
        <taxon>Chelicerata</taxon>
        <taxon>Arachnida</taxon>
        <taxon>Araneae</taxon>
        <taxon>Araneomorphae</taxon>
        <taxon>Entelegynae</taxon>
        <taxon>Araneoidea</taxon>
        <taxon>Nephilidae</taxon>
        <taxon>Trichonephila</taxon>
    </lineage>
</organism>
<dbReference type="AlphaFoldDB" id="A0A8X7BEB9"/>
<proteinExistence type="predicted"/>
<accession>A0A8X7BEB9</accession>
<evidence type="ECO:0000313" key="1">
    <source>
        <dbReference type="EMBL" id="GFY28233.1"/>
    </source>
</evidence>
<dbReference type="EMBL" id="BMAU01021383">
    <property type="protein sequence ID" value="GFY28233.1"/>
    <property type="molecule type" value="Genomic_DNA"/>
</dbReference>
<keyword evidence="2" id="KW-1185">Reference proteome</keyword>
<name>A0A8X7BEB9_TRICX</name>
<evidence type="ECO:0000313" key="2">
    <source>
        <dbReference type="Proteomes" id="UP000887159"/>
    </source>
</evidence>
<sequence length="109" mass="12039">MRTVAETFRFLGRGEYVPDVFRGGKREYPKSDFKRIIPDGSNAPFLRSELAGVEAPKDSIWCISVWQTRIWNQISEISVTLPDIAGIKSNGFASGFSFPLAAETAVNGP</sequence>
<reference evidence="1" key="1">
    <citation type="submission" date="2020-08" db="EMBL/GenBank/DDBJ databases">
        <title>Multicomponent nature underlies the extraordinary mechanical properties of spider dragline silk.</title>
        <authorList>
            <person name="Kono N."/>
            <person name="Nakamura H."/>
            <person name="Mori M."/>
            <person name="Yoshida Y."/>
            <person name="Ohtoshi R."/>
            <person name="Malay A.D."/>
            <person name="Moran D.A.P."/>
            <person name="Tomita M."/>
            <person name="Numata K."/>
            <person name="Arakawa K."/>
        </authorList>
    </citation>
    <scope>NUCLEOTIDE SEQUENCE</scope>
</reference>
<dbReference type="Proteomes" id="UP000887159">
    <property type="component" value="Unassembled WGS sequence"/>
</dbReference>
<gene>
    <name evidence="1" type="ORF">TNCV_4395671</name>
</gene>